<protein>
    <submittedName>
        <fullName evidence="1">Uncharacterized protein</fullName>
    </submittedName>
</protein>
<proteinExistence type="predicted"/>
<accession>A0ABN3TGZ9</accession>
<organism evidence="1 2">
    <name type="scientific">Streptomyces violaceolatus</name>
    <dbReference type="NCBI Taxonomy" id="67378"/>
    <lineage>
        <taxon>Bacteria</taxon>
        <taxon>Bacillati</taxon>
        <taxon>Actinomycetota</taxon>
        <taxon>Actinomycetes</taxon>
        <taxon>Kitasatosporales</taxon>
        <taxon>Streptomycetaceae</taxon>
        <taxon>Streptomyces</taxon>
        <taxon>Streptomyces violaceoruber group</taxon>
    </lineage>
</organism>
<dbReference type="Proteomes" id="UP001499989">
    <property type="component" value="Unassembled WGS sequence"/>
</dbReference>
<comment type="caution">
    <text evidence="1">The sequence shown here is derived from an EMBL/GenBank/DDBJ whole genome shotgun (WGS) entry which is preliminary data.</text>
</comment>
<sequence>MDPTSGVVTIPYRLLTEVARQLWQVAPTIGDQGAVRAGRATDAKGPGQTLRLRVEDEAPPKSRARARKGSVTTVAIAPPIWRRTSAMARNT</sequence>
<dbReference type="EMBL" id="BAAASK010000040">
    <property type="protein sequence ID" value="GAA2703186.1"/>
    <property type="molecule type" value="Genomic_DNA"/>
</dbReference>
<evidence type="ECO:0000313" key="1">
    <source>
        <dbReference type="EMBL" id="GAA2703186.1"/>
    </source>
</evidence>
<keyword evidence="2" id="KW-1185">Reference proteome</keyword>
<name>A0ABN3TGZ9_9ACTN</name>
<evidence type="ECO:0000313" key="2">
    <source>
        <dbReference type="Proteomes" id="UP001499989"/>
    </source>
</evidence>
<gene>
    <name evidence="1" type="ORF">GCM10010310_75150</name>
</gene>
<reference evidence="1 2" key="1">
    <citation type="journal article" date="2019" name="Int. J. Syst. Evol. Microbiol.">
        <title>The Global Catalogue of Microorganisms (GCM) 10K type strain sequencing project: providing services to taxonomists for standard genome sequencing and annotation.</title>
        <authorList>
            <consortium name="The Broad Institute Genomics Platform"/>
            <consortium name="The Broad Institute Genome Sequencing Center for Infectious Disease"/>
            <person name="Wu L."/>
            <person name="Ma J."/>
        </authorList>
    </citation>
    <scope>NUCLEOTIDE SEQUENCE [LARGE SCALE GENOMIC DNA]</scope>
    <source>
        <strain evidence="1 2">JCM 4531</strain>
    </source>
</reference>